<dbReference type="Pfam" id="PF14652">
    <property type="entry name" value="DUF4457"/>
    <property type="match status" value="1"/>
</dbReference>
<organism evidence="3 4">
    <name type="scientific">Rotaria sordida</name>
    <dbReference type="NCBI Taxonomy" id="392033"/>
    <lineage>
        <taxon>Eukaryota</taxon>
        <taxon>Metazoa</taxon>
        <taxon>Spiralia</taxon>
        <taxon>Gnathifera</taxon>
        <taxon>Rotifera</taxon>
        <taxon>Eurotatoria</taxon>
        <taxon>Bdelloidea</taxon>
        <taxon>Philodinida</taxon>
        <taxon>Philodinidae</taxon>
        <taxon>Rotaria</taxon>
    </lineage>
</organism>
<protein>
    <recommendedName>
        <fullName evidence="2">KATNIP domain-containing protein</fullName>
    </recommendedName>
</protein>
<gene>
    <name evidence="3" type="ORF">OTI717_LOCUS35349</name>
</gene>
<evidence type="ECO:0000259" key="2">
    <source>
        <dbReference type="Pfam" id="PF14652"/>
    </source>
</evidence>
<dbReference type="PANTHER" id="PTHR21534:SF0">
    <property type="entry name" value="KATANIN-INTERACTING PROTEIN"/>
    <property type="match status" value="1"/>
</dbReference>
<reference evidence="3" key="1">
    <citation type="submission" date="2021-02" db="EMBL/GenBank/DDBJ databases">
        <authorList>
            <person name="Nowell W R."/>
        </authorList>
    </citation>
    <scope>NUCLEOTIDE SEQUENCE</scope>
</reference>
<dbReference type="InterPro" id="IPR027859">
    <property type="entry name" value="KATNIP_dom"/>
</dbReference>
<feature type="domain" description="KATNIP" evidence="2">
    <location>
        <begin position="365"/>
        <end position="516"/>
    </location>
</feature>
<dbReference type="PANTHER" id="PTHR21534">
    <property type="entry name" value="KATANIN-INTERACTING PROTEIN"/>
    <property type="match status" value="1"/>
</dbReference>
<dbReference type="Proteomes" id="UP000663823">
    <property type="component" value="Unassembled WGS sequence"/>
</dbReference>
<dbReference type="EMBL" id="CAJOAX010013577">
    <property type="protein sequence ID" value="CAF4132584.1"/>
    <property type="molecule type" value="Genomic_DNA"/>
</dbReference>
<dbReference type="InterPro" id="IPR026704">
    <property type="entry name" value="KATNIP"/>
</dbReference>
<feature type="compositionally biased region" description="Polar residues" evidence="1">
    <location>
        <begin position="310"/>
        <end position="326"/>
    </location>
</feature>
<feature type="region of interest" description="Disordered" evidence="1">
    <location>
        <begin position="302"/>
        <end position="328"/>
    </location>
</feature>
<dbReference type="AlphaFoldDB" id="A0A819WVR7"/>
<evidence type="ECO:0000256" key="1">
    <source>
        <dbReference type="SAM" id="MobiDB-lite"/>
    </source>
</evidence>
<sequence length="516" mass="59541">MTDTNIDPSIESFNPLRQTFRSKSAVPGRRTKVHNKYYEYLKKLQEKNKLIKEYNDQHKTNDDYLKQRENGFQLYVNGVHSAPPRRPPSVLRKRLENSSNRIQTPAPFFFNLSSPTLSKTPKRSNSHRRQWISTTETKIKTEQGSITTDINSQMLHSNIHKKKSQHTNDQMIEFDQNQIQSNIVNNHITYRLMTPVNVDQSWMPNWFRNTQLQMNSNEDNSDSDQSLSLSLDDISTTVHLTKSQQQTYRLSTTVGARLAGGDLMKNSSTHANNQQLFMGGTAKTVDSLDLENFLQPKEVHIGSEIKDQRSSQPQQASNKRNLFRDNSSNDRQADWLERSITQIDLFSRRHRGMVENEQADEYLPSGTSKTENENDEEQFSIPELPNGEQLVLNLKTTWGDRHYIGLNGIEIFSAEGYPIPIKKITADPPDINILPEYGNDPRVVKNLIDGVNKTRDDIHMWLAPFTTGKNHFVYITFEHPTRIAMIRIWNYNKNRIHSARGAKDVEVLLKGCIIFK</sequence>
<evidence type="ECO:0000313" key="3">
    <source>
        <dbReference type="EMBL" id="CAF4132584.1"/>
    </source>
</evidence>
<proteinExistence type="predicted"/>
<name>A0A819WVR7_9BILA</name>
<feature type="non-terminal residue" evidence="3">
    <location>
        <position position="1"/>
    </location>
</feature>
<comment type="caution">
    <text evidence="3">The sequence shown here is derived from an EMBL/GenBank/DDBJ whole genome shotgun (WGS) entry which is preliminary data.</text>
</comment>
<evidence type="ECO:0000313" key="4">
    <source>
        <dbReference type="Proteomes" id="UP000663823"/>
    </source>
</evidence>
<feature type="region of interest" description="Disordered" evidence="1">
    <location>
        <begin position="355"/>
        <end position="374"/>
    </location>
</feature>
<accession>A0A819WVR7</accession>